<dbReference type="CDD" id="cd07067">
    <property type="entry name" value="HP_PGM_like"/>
    <property type="match status" value="1"/>
</dbReference>
<keyword evidence="2 4" id="KW-0413">Isomerase</keyword>
<dbReference type="InterPro" id="IPR001345">
    <property type="entry name" value="PG/BPGM_mutase_AS"/>
</dbReference>
<dbReference type="SUPFAM" id="SSF53254">
    <property type="entry name" value="Phosphoglycerate mutase-like"/>
    <property type="match status" value="1"/>
</dbReference>
<evidence type="ECO:0000313" key="5">
    <source>
        <dbReference type="Proteomes" id="UP001589758"/>
    </source>
</evidence>
<dbReference type="SMART" id="SM00855">
    <property type="entry name" value="PGAM"/>
    <property type="match status" value="1"/>
</dbReference>
<comment type="caution">
    <text evidence="4">The sequence shown here is derived from an EMBL/GenBank/DDBJ whole genome shotgun (WGS) entry which is preliminary data.</text>
</comment>
<evidence type="ECO:0000256" key="1">
    <source>
        <dbReference type="ARBA" id="ARBA00023152"/>
    </source>
</evidence>
<gene>
    <name evidence="4" type="primary">gpmB</name>
    <name evidence="4" type="ORF">ACFFIT_11415</name>
</gene>
<reference evidence="4 5" key="1">
    <citation type="submission" date="2024-09" db="EMBL/GenBank/DDBJ databases">
        <authorList>
            <person name="Sun Q."/>
            <person name="Mori K."/>
        </authorList>
    </citation>
    <scope>NUCLEOTIDE SEQUENCE [LARGE SCALE GENOMIC DNA]</scope>
    <source>
        <strain evidence="4 5">CCM 8545</strain>
    </source>
</reference>
<sequence>MTTVYLVRHGETVWNAERKIQGQLDSPLTAEGISQAHWVAKRAKSLGITHLYSSDLGRAVQTASIIAQPLKLEVITDRRWRELNMGILEGRCIDDLSDKENAMRRAPLSGALDARILEGESMQEMANRLHQALNDLKSLPKGSIPLVICHGLALGCLIGTIMGLPAHAPRRIRLRNCSLSRVDYQKSDWLAEGWVVETAGDVSHLNENSRDELL</sequence>
<name>A0ABV6CCG8_9GAMM</name>
<keyword evidence="5" id="KW-1185">Reference proteome</keyword>
<dbReference type="RefSeq" id="WP_385877802.1">
    <property type="nucleotide sequence ID" value="NZ_JBHLXE010000108.1"/>
</dbReference>
<keyword evidence="3" id="KW-0812">Transmembrane</keyword>
<evidence type="ECO:0000256" key="3">
    <source>
        <dbReference type="SAM" id="Phobius"/>
    </source>
</evidence>
<dbReference type="Proteomes" id="UP001589758">
    <property type="component" value="Unassembled WGS sequence"/>
</dbReference>
<feature type="transmembrane region" description="Helical" evidence="3">
    <location>
        <begin position="144"/>
        <end position="166"/>
    </location>
</feature>
<dbReference type="PANTHER" id="PTHR48100">
    <property type="entry name" value="BROAD-SPECIFICITY PHOSPHATASE YOR283W-RELATED"/>
    <property type="match status" value="1"/>
</dbReference>
<organism evidence="4 5">
    <name type="scientific">Thorsellia kenyensis</name>
    <dbReference type="NCBI Taxonomy" id="1549888"/>
    <lineage>
        <taxon>Bacteria</taxon>
        <taxon>Pseudomonadati</taxon>
        <taxon>Pseudomonadota</taxon>
        <taxon>Gammaproteobacteria</taxon>
        <taxon>Enterobacterales</taxon>
        <taxon>Thorselliaceae</taxon>
        <taxon>Thorsellia</taxon>
    </lineage>
</organism>
<evidence type="ECO:0000313" key="4">
    <source>
        <dbReference type="EMBL" id="MFC0180679.1"/>
    </source>
</evidence>
<protein>
    <submittedName>
        <fullName evidence="4">2,3-diphosphoglycerate-dependent phosphoglycerate mutase GpmB</fullName>
        <ecNumber evidence="4">5.4.2.11</ecNumber>
    </submittedName>
</protein>
<dbReference type="InterPro" id="IPR050275">
    <property type="entry name" value="PGM_Phosphatase"/>
</dbReference>
<dbReference type="EC" id="5.4.2.11" evidence="4"/>
<dbReference type="NCBIfam" id="NF002901">
    <property type="entry name" value="PRK03482.1"/>
    <property type="match status" value="1"/>
</dbReference>
<dbReference type="Pfam" id="PF00300">
    <property type="entry name" value="His_Phos_1"/>
    <property type="match status" value="1"/>
</dbReference>
<dbReference type="InterPro" id="IPR013078">
    <property type="entry name" value="His_Pase_superF_clade-1"/>
</dbReference>
<dbReference type="PROSITE" id="PS00175">
    <property type="entry name" value="PG_MUTASE"/>
    <property type="match status" value="1"/>
</dbReference>
<keyword evidence="3" id="KW-0472">Membrane</keyword>
<evidence type="ECO:0000256" key="2">
    <source>
        <dbReference type="ARBA" id="ARBA00023235"/>
    </source>
</evidence>
<dbReference type="Gene3D" id="3.40.50.1240">
    <property type="entry name" value="Phosphoglycerate mutase-like"/>
    <property type="match status" value="1"/>
</dbReference>
<keyword evidence="3" id="KW-1133">Transmembrane helix</keyword>
<dbReference type="GO" id="GO:0004619">
    <property type="term" value="F:phosphoglycerate mutase activity"/>
    <property type="evidence" value="ECO:0007669"/>
    <property type="project" value="UniProtKB-EC"/>
</dbReference>
<dbReference type="InterPro" id="IPR029033">
    <property type="entry name" value="His_PPase_superfam"/>
</dbReference>
<dbReference type="PANTHER" id="PTHR48100:SF1">
    <property type="entry name" value="HISTIDINE PHOSPHATASE FAMILY PROTEIN-RELATED"/>
    <property type="match status" value="1"/>
</dbReference>
<accession>A0ABV6CCG8</accession>
<proteinExistence type="predicted"/>
<dbReference type="EMBL" id="JBHLXE010000108">
    <property type="protein sequence ID" value="MFC0180679.1"/>
    <property type="molecule type" value="Genomic_DNA"/>
</dbReference>
<keyword evidence="1" id="KW-0324">Glycolysis</keyword>